<dbReference type="InterPro" id="IPR036291">
    <property type="entry name" value="NAD(P)-bd_dom_sf"/>
</dbReference>
<dbReference type="PRINTS" id="PR00080">
    <property type="entry name" value="SDRFAMILY"/>
</dbReference>
<dbReference type="PANTHER" id="PTHR43157">
    <property type="entry name" value="PHOSPHATIDYLINOSITOL-GLYCAN BIOSYNTHESIS CLASS F PROTEIN-RELATED"/>
    <property type="match status" value="1"/>
</dbReference>
<sequence length="280" mass="30090">MDGKVCLITGASGGIGLEAAKALAGMGATVVLVGRDATRTEAAVSAVRAAAPQAKVEWLKADLASLQSVRELAATFKARYPRLDVLLNNAGLILDRREVTADGLEATLATNHFAPFLLTHLLLDVLKASAPSRIVNVSSDAHYAARLDFEDLQSERGYIGFRVYGTSKLANILFTRALAKRLKGTGVTVNALHPGTVRTGFGHNTKGFFRHIVKLGAPFMISAEKGARTSIYLASSPEVESVSGEYFYKCRPRKPSSVARNDDFAERLWQVSEQLTGVKA</sequence>
<evidence type="ECO:0000256" key="2">
    <source>
        <dbReference type="RuleBase" id="RU000363"/>
    </source>
</evidence>
<dbReference type="Gene3D" id="3.40.50.720">
    <property type="entry name" value="NAD(P)-binding Rossmann-like Domain"/>
    <property type="match status" value="1"/>
</dbReference>
<gene>
    <name evidence="4" type="ORF">JY651_34935</name>
</gene>
<keyword evidence="5" id="KW-1185">Reference proteome</keyword>
<protein>
    <submittedName>
        <fullName evidence="4">SDR family oxidoreductase</fullName>
    </submittedName>
</protein>
<dbReference type="SUPFAM" id="SSF51735">
    <property type="entry name" value="NAD(P)-binding Rossmann-fold domains"/>
    <property type="match status" value="1"/>
</dbReference>
<dbReference type="InterPro" id="IPR057326">
    <property type="entry name" value="KR_dom"/>
</dbReference>
<dbReference type="CDD" id="cd05327">
    <property type="entry name" value="retinol-DH_like_SDR_c_like"/>
    <property type="match status" value="1"/>
</dbReference>
<dbReference type="EMBL" id="CP071090">
    <property type="protein sequence ID" value="QSQ20416.1"/>
    <property type="molecule type" value="Genomic_DNA"/>
</dbReference>
<evidence type="ECO:0000256" key="1">
    <source>
        <dbReference type="ARBA" id="ARBA00023002"/>
    </source>
</evidence>
<comment type="similarity">
    <text evidence="2">Belongs to the short-chain dehydrogenases/reductases (SDR) family.</text>
</comment>
<proteinExistence type="inferred from homology"/>
<evidence type="ECO:0000313" key="4">
    <source>
        <dbReference type="EMBL" id="QSQ20416.1"/>
    </source>
</evidence>
<dbReference type="PANTHER" id="PTHR43157:SF31">
    <property type="entry name" value="PHOSPHATIDYLINOSITOL-GLYCAN BIOSYNTHESIS CLASS F PROTEIN"/>
    <property type="match status" value="1"/>
</dbReference>
<feature type="domain" description="Ketoreductase" evidence="3">
    <location>
        <begin position="4"/>
        <end position="195"/>
    </location>
</feature>
<evidence type="ECO:0000259" key="3">
    <source>
        <dbReference type="SMART" id="SM00822"/>
    </source>
</evidence>
<organism evidence="4 5">
    <name type="scientific">Pyxidicoccus parkwayensis</name>
    <dbReference type="NCBI Taxonomy" id="2813578"/>
    <lineage>
        <taxon>Bacteria</taxon>
        <taxon>Pseudomonadati</taxon>
        <taxon>Myxococcota</taxon>
        <taxon>Myxococcia</taxon>
        <taxon>Myxococcales</taxon>
        <taxon>Cystobacterineae</taxon>
        <taxon>Myxococcaceae</taxon>
        <taxon>Pyxidicoccus</taxon>
    </lineage>
</organism>
<reference evidence="4 5" key="1">
    <citation type="submission" date="2021-02" db="EMBL/GenBank/DDBJ databases">
        <title>De Novo genome assembly of isolated myxobacteria.</title>
        <authorList>
            <person name="Stevens D.C."/>
        </authorList>
    </citation>
    <scope>NUCLEOTIDE SEQUENCE [LARGE SCALE GENOMIC DNA]</scope>
    <source>
        <strain evidence="5">SCPEA02</strain>
    </source>
</reference>
<dbReference type="SMART" id="SM00822">
    <property type="entry name" value="PKS_KR"/>
    <property type="match status" value="1"/>
</dbReference>
<keyword evidence="1" id="KW-0560">Oxidoreductase</keyword>
<dbReference type="InterPro" id="IPR002347">
    <property type="entry name" value="SDR_fam"/>
</dbReference>
<dbReference type="RefSeq" id="WP_206721996.1">
    <property type="nucleotide sequence ID" value="NZ_CP071090.1"/>
</dbReference>
<dbReference type="Pfam" id="PF00106">
    <property type="entry name" value="adh_short"/>
    <property type="match status" value="1"/>
</dbReference>
<name>A0ABX7NSN8_9BACT</name>
<dbReference type="Proteomes" id="UP000662747">
    <property type="component" value="Chromosome"/>
</dbReference>
<accession>A0ABX7NSN8</accession>
<evidence type="ECO:0000313" key="5">
    <source>
        <dbReference type="Proteomes" id="UP000662747"/>
    </source>
</evidence>
<dbReference type="PRINTS" id="PR00081">
    <property type="entry name" value="GDHRDH"/>
</dbReference>